<organism evidence="2 3">
    <name type="scientific">Bondarzewia mesenterica</name>
    <dbReference type="NCBI Taxonomy" id="1095465"/>
    <lineage>
        <taxon>Eukaryota</taxon>
        <taxon>Fungi</taxon>
        <taxon>Dikarya</taxon>
        <taxon>Basidiomycota</taxon>
        <taxon>Agaricomycotina</taxon>
        <taxon>Agaricomycetes</taxon>
        <taxon>Russulales</taxon>
        <taxon>Bondarzewiaceae</taxon>
        <taxon>Bondarzewia</taxon>
    </lineage>
</organism>
<dbReference type="HAMAP" id="MF_00055">
    <property type="entry name" value="MEMO1"/>
    <property type="match status" value="1"/>
</dbReference>
<dbReference type="NCBIfam" id="TIGR04336">
    <property type="entry name" value="AmmeMemoSam_B"/>
    <property type="match status" value="1"/>
</dbReference>
<reference evidence="2 3" key="1">
    <citation type="submission" date="2019-02" db="EMBL/GenBank/DDBJ databases">
        <title>Genome sequencing of the rare red list fungi Bondarzewia mesenterica.</title>
        <authorList>
            <person name="Buettner E."/>
            <person name="Kellner H."/>
        </authorList>
    </citation>
    <scope>NUCLEOTIDE SEQUENCE [LARGE SCALE GENOMIC DNA]</scope>
    <source>
        <strain evidence="2 3">DSM 108281</strain>
    </source>
</reference>
<dbReference type="PANTHER" id="PTHR11060:SF0">
    <property type="entry name" value="PROTEIN MEMO1"/>
    <property type="match status" value="1"/>
</dbReference>
<dbReference type="InterPro" id="IPR002737">
    <property type="entry name" value="MEMO1_fam"/>
</dbReference>
<gene>
    <name evidence="2" type="ORF">EW146_g1383</name>
</gene>
<comment type="similarity">
    <text evidence="1">Belongs to the MEMO1 family.</text>
</comment>
<evidence type="ECO:0008006" key="4">
    <source>
        <dbReference type="Google" id="ProtNLM"/>
    </source>
</evidence>
<dbReference type="Gene3D" id="3.40.830.10">
    <property type="entry name" value="LigB-like"/>
    <property type="match status" value="1"/>
</dbReference>
<dbReference type="AlphaFoldDB" id="A0A4V6S1K2"/>
<dbReference type="PANTHER" id="PTHR11060">
    <property type="entry name" value="PROTEIN MEMO1"/>
    <property type="match status" value="1"/>
</dbReference>
<evidence type="ECO:0000256" key="1">
    <source>
        <dbReference type="ARBA" id="ARBA00006315"/>
    </source>
</evidence>
<dbReference type="CDD" id="cd07361">
    <property type="entry name" value="MEMO_like"/>
    <property type="match status" value="1"/>
</dbReference>
<proteinExistence type="inferred from homology"/>
<dbReference type="OrthoDB" id="417112at2759"/>
<name>A0A4V6S1K2_9AGAM</name>
<comment type="caution">
    <text evidence="2">The sequence shown here is derived from an EMBL/GenBank/DDBJ whole genome shotgun (WGS) entry which is preliminary data.</text>
</comment>
<evidence type="ECO:0000313" key="3">
    <source>
        <dbReference type="Proteomes" id="UP000310158"/>
    </source>
</evidence>
<dbReference type="EMBL" id="SGPL01000034">
    <property type="protein sequence ID" value="THH19853.1"/>
    <property type="molecule type" value="Genomic_DNA"/>
</dbReference>
<protein>
    <recommendedName>
        <fullName evidence="4">AmmeMemoRadiSam system protein B</fullName>
    </recommendedName>
</protein>
<keyword evidence="3" id="KW-1185">Reference proteome</keyword>
<evidence type="ECO:0000313" key="2">
    <source>
        <dbReference type="EMBL" id="THH19853.1"/>
    </source>
</evidence>
<sequence>MTTRQATHADSWYSENPQRLDTELSGWLNAVKPDAKDDYNPPVKKCKAIIAPHAGYSYSGPTAAWAYKSIDRTGIKRVFILGPSHHVYLDGCALSQCKTYATPIGDLPLDLETIAELRGTRQFSDMDHQTDEDEHSIEMHLPYVRKIFEGQDISIVPILVGAINKDKEVFFGRILAPYLARDDTFCVISSDFCHWSAHSTETSLFEANRIIRGTRFSYTFYYPEQPPSLQQPVRLSRATSPPMSLSKFPIHESISALDHEAMELLTLPPSTAVQAHEYFAEYLARTKNTICGRHPIGVLLGALAVLQREQGRSLGLNWVRYDQSSKCSSVQDSSVSYASAYVNY</sequence>
<accession>A0A4V6S1K2</accession>
<dbReference type="Pfam" id="PF01875">
    <property type="entry name" value="Memo"/>
    <property type="match status" value="1"/>
</dbReference>
<dbReference type="Proteomes" id="UP000310158">
    <property type="component" value="Unassembled WGS sequence"/>
</dbReference>